<dbReference type="OrthoDB" id="6158674at2759"/>
<accession>V3ZNW6</accession>
<evidence type="ECO:0000256" key="1">
    <source>
        <dbReference type="SAM" id="MobiDB-lite"/>
    </source>
</evidence>
<keyword evidence="3" id="KW-1185">Reference proteome</keyword>
<dbReference type="CTD" id="20248073"/>
<dbReference type="KEGG" id="lgi:LOTGIDRAFT_229644"/>
<sequence length="793" mass="91322">MANYNGPLYERACSVFQRRVKQVYFQLNPFLERTNLKDEEAECYQPSSKFVIPLSSIVVCEQFDSDEALDWKVLNPEEFWEYLYSDGWADDCSLRVLEGELLELLKTILCVLEKNEEVTSHNTFAYAKNKRRVHRCYVNSQDAKEEFTDQTLLVEFIYYGVNQKMSNEKKKRETLVSWRDYKEMAAKAAGLTRLIDIVDLMESNKKKKKTGDFMSLVRAPKSTYIGAQTENKDVRMETLTAMRWAEGFRAMNNSRRRSQLMQSPPTIGSGSTILPSSDQLSTITIEQNASTISGNGSERLAKMDEILFDKSKKVGRSRRANTFFGGLVGRRVPPGDEFYINQLTPKHTEPFQASEYLRKLKQERMTEREREIEEVKHLTDKMKENKLECIDDSRQSSDGSYKPLMRIYDRRVSFGEFYRFLQDENKYDPRFKKGASKKKKLSDGIKVRRSTSIGIKKSSRATAVVEKPSKKIVTDRQRFANMVGGVTDSDAAKNHCLKNVSSDHKTEGHVITKPPSSVGRGRRQNSMFSDTVPKTSHRRFDEQFYTTLPKITSPIYEGVSRVESIGEKYTPMGNVGERQNRGYRGGYSKRIPTATTGDSDSDVESLDSPVYDEEDDFEDTVFDSNKLNRKYSIEKIKAMKSKKEKKPPVLNILKKFCRVNKMMTNLGPKPSKTPRKSVADANKAKQSAKAFGMFRRLNKKGLPEVKPKTEIGKMKHFEFLKHKDYELKIPDVVKPDFKTSSIENFKDNLLQAMDYFVIRKEMITSSHNYETVTTITFTRPEAYVRLHQVPKDS</sequence>
<dbReference type="OMA" id="CSIRILE"/>
<gene>
    <name evidence="2" type="ORF">LOTGIDRAFT_229644</name>
</gene>
<dbReference type="Proteomes" id="UP000030746">
    <property type="component" value="Unassembled WGS sequence"/>
</dbReference>
<evidence type="ECO:0000313" key="3">
    <source>
        <dbReference type="Proteomes" id="UP000030746"/>
    </source>
</evidence>
<protein>
    <submittedName>
        <fullName evidence="2">Uncharacterized protein</fullName>
    </submittedName>
</protein>
<proteinExistence type="predicted"/>
<reference evidence="2 3" key="1">
    <citation type="journal article" date="2013" name="Nature">
        <title>Insights into bilaterian evolution from three spiralian genomes.</title>
        <authorList>
            <person name="Simakov O."/>
            <person name="Marletaz F."/>
            <person name="Cho S.J."/>
            <person name="Edsinger-Gonzales E."/>
            <person name="Havlak P."/>
            <person name="Hellsten U."/>
            <person name="Kuo D.H."/>
            <person name="Larsson T."/>
            <person name="Lv J."/>
            <person name="Arendt D."/>
            <person name="Savage R."/>
            <person name="Osoegawa K."/>
            <person name="de Jong P."/>
            <person name="Grimwood J."/>
            <person name="Chapman J.A."/>
            <person name="Shapiro H."/>
            <person name="Aerts A."/>
            <person name="Otillar R.P."/>
            <person name="Terry A.Y."/>
            <person name="Boore J.L."/>
            <person name="Grigoriev I.V."/>
            <person name="Lindberg D.R."/>
            <person name="Seaver E.C."/>
            <person name="Weisblat D.A."/>
            <person name="Putnam N.H."/>
            <person name="Rokhsar D.S."/>
        </authorList>
    </citation>
    <scope>NUCLEOTIDE SEQUENCE [LARGE SCALE GENOMIC DNA]</scope>
</reference>
<dbReference type="RefSeq" id="XP_009065296.1">
    <property type="nucleotide sequence ID" value="XM_009067048.1"/>
</dbReference>
<dbReference type="GeneID" id="20248073"/>
<dbReference type="AlphaFoldDB" id="V3ZNW6"/>
<feature type="region of interest" description="Disordered" evidence="1">
    <location>
        <begin position="570"/>
        <end position="608"/>
    </location>
</feature>
<feature type="region of interest" description="Disordered" evidence="1">
    <location>
        <begin position="502"/>
        <end position="534"/>
    </location>
</feature>
<dbReference type="EMBL" id="KB203566">
    <property type="protein sequence ID" value="ESO84175.1"/>
    <property type="molecule type" value="Genomic_DNA"/>
</dbReference>
<feature type="region of interest" description="Disordered" evidence="1">
    <location>
        <begin position="256"/>
        <end position="275"/>
    </location>
</feature>
<feature type="compositionally biased region" description="Acidic residues" evidence="1">
    <location>
        <begin position="599"/>
        <end position="608"/>
    </location>
</feature>
<feature type="compositionally biased region" description="Polar residues" evidence="1">
    <location>
        <begin position="524"/>
        <end position="534"/>
    </location>
</feature>
<name>V3ZNW6_LOTGI</name>
<organism evidence="2 3">
    <name type="scientific">Lottia gigantea</name>
    <name type="common">Giant owl limpet</name>
    <dbReference type="NCBI Taxonomy" id="225164"/>
    <lineage>
        <taxon>Eukaryota</taxon>
        <taxon>Metazoa</taxon>
        <taxon>Spiralia</taxon>
        <taxon>Lophotrochozoa</taxon>
        <taxon>Mollusca</taxon>
        <taxon>Gastropoda</taxon>
        <taxon>Patellogastropoda</taxon>
        <taxon>Lottioidea</taxon>
        <taxon>Lottiidae</taxon>
        <taxon>Lottia</taxon>
    </lineage>
</organism>
<dbReference type="HOGENOM" id="CLU_354230_0_0_1"/>
<feature type="compositionally biased region" description="Polar residues" evidence="1">
    <location>
        <begin position="259"/>
        <end position="275"/>
    </location>
</feature>
<evidence type="ECO:0000313" key="2">
    <source>
        <dbReference type="EMBL" id="ESO84175.1"/>
    </source>
</evidence>